<dbReference type="PRINTS" id="PR00455">
    <property type="entry name" value="HTHTETR"/>
</dbReference>
<comment type="caution">
    <text evidence="6">The sequence shown here is derived from an EMBL/GenBank/DDBJ whole genome shotgun (WGS) entry which is preliminary data.</text>
</comment>
<dbReference type="InterPro" id="IPR054129">
    <property type="entry name" value="DesT_TetR_C"/>
</dbReference>
<dbReference type="PROSITE" id="PS50977">
    <property type="entry name" value="HTH_TETR_2"/>
    <property type="match status" value="1"/>
</dbReference>
<evidence type="ECO:0000256" key="4">
    <source>
        <dbReference type="PROSITE-ProRule" id="PRU00335"/>
    </source>
</evidence>
<dbReference type="InterPro" id="IPR001647">
    <property type="entry name" value="HTH_TetR"/>
</dbReference>
<dbReference type="Proteomes" id="UP000806528">
    <property type="component" value="Unassembled WGS sequence"/>
</dbReference>
<keyword evidence="1" id="KW-0805">Transcription regulation</keyword>
<name>A0ABR9P6E2_9ACTN</name>
<reference evidence="6 7" key="1">
    <citation type="submission" date="2020-09" db="EMBL/GenBank/DDBJ databases">
        <title>Diversity and distribution of actinomycetes associated with coral in the coast of Hainan.</title>
        <authorList>
            <person name="Li F."/>
        </authorList>
    </citation>
    <scope>NUCLEOTIDE SEQUENCE [LARGE SCALE GENOMIC DNA]</scope>
    <source>
        <strain evidence="6 7">HNM0947</strain>
    </source>
</reference>
<dbReference type="Pfam" id="PF21943">
    <property type="entry name" value="TetR_C_46"/>
    <property type="match status" value="1"/>
</dbReference>
<dbReference type="InterPro" id="IPR050109">
    <property type="entry name" value="HTH-type_TetR-like_transc_reg"/>
</dbReference>
<proteinExistence type="predicted"/>
<accession>A0ABR9P6E2</accession>
<evidence type="ECO:0000259" key="5">
    <source>
        <dbReference type="PROSITE" id="PS50977"/>
    </source>
</evidence>
<evidence type="ECO:0000256" key="1">
    <source>
        <dbReference type="ARBA" id="ARBA00023015"/>
    </source>
</evidence>
<evidence type="ECO:0000313" key="7">
    <source>
        <dbReference type="Proteomes" id="UP000806528"/>
    </source>
</evidence>
<dbReference type="RefSeq" id="WP_193122041.1">
    <property type="nucleotide sequence ID" value="NZ_JADBGI010000009.1"/>
</dbReference>
<dbReference type="Gene3D" id="1.10.357.10">
    <property type="entry name" value="Tetracycline Repressor, domain 2"/>
    <property type="match status" value="1"/>
</dbReference>
<dbReference type="PANTHER" id="PTHR30055">
    <property type="entry name" value="HTH-TYPE TRANSCRIPTIONAL REGULATOR RUTR"/>
    <property type="match status" value="1"/>
</dbReference>
<dbReference type="InterPro" id="IPR009057">
    <property type="entry name" value="Homeodomain-like_sf"/>
</dbReference>
<keyword evidence="2 4" id="KW-0238">DNA-binding</keyword>
<sequence length="208" mass="22827">MRTKHRRPPRGVRRQQMIDAAVSVFSRGDYHNVRVDEIARAAGTSKPTVYHHLGSKEGIFTACVRREAERLIEHLRAAVHDPRAPGGEDPLHRGMLAFFTFVTHNRDSWTVLYRRAAGQGEPFAGEIARTRDRVTAEVADLISTCTAASAPARREAELLARVAVSTADAFADWLLDHPEETPHTMAGHVTALTWSSLAPVPAGEPAAP</sequence>
<dbReference type="SUPFAM" id="SSF46689">
    <property type="entry name" value="Homeodomain-like"/>
    <property type="match status" value="1"/>
</dbReference>
<keyword evidence="3" id="KW-0804">Transcription</keyword>
<feature type="DNA-binding region" description="H-T-H motif" evidence="4">
    <location>
        <begin position="34"/>
        <end position="53"/>
    </location>
</feature>
<keyword evidence="7" id="KW-1185">Reference proteome</keyword>
<evidence type="ECO:0000256" key="2">
    <source>
        <dbReference type="ARBA" id="ARBA00023125"/>
    </source>
</evidence>
<dbReference type="EMBL" id="JADBGI010000009">
    <property type="protein sequence ID" value="MBE2999406.1"/>
    <property type="molecule type" value="Genomic_DNA"/>
</dbReference>
<feature type="domain" description="HTH tetR-type" evidence="5">
    <location>
        <begin position="11"/>
        <end position="71"/>
    </location>
</feature>
<dbReference type="SUPFAM" id="SSF48498">
    <property type="entry name" value="Tetracyclin repressor-like, C-terminal domain"/>
    <property type="match status" value="1"/>
</dbReference>
<dbReference type="Pfam" id="PF00440">
    <property type="entry name" value="TetR_N"/>
    <property type="match status" value="1"/>
</dbReference>
<organism evidence="6 7">
    <name type="scientific">Nocardiopsis coralli</name>
    <dbReference type="NCBI Taxonomy" id="2772213"/>
    <lineage>
        <taxon>Bacteria</taxon>
        <taxon>Bacillati</taxon>
        <taxon>Actinomycetota</taxon>
        <taxon>Actinomycetes</taxon>
        <taxon>Streptosporangiales</taxon>
        <taxon>Nocardiopsidaceae</taxon>
        <taxon>Nocardiopsis</taxon>
    </lineage>
</organism>
<evidence type="ECO:0000256" key="3">
    <source>
        <dbReference type="ARBA" id="ARBA00023163"/>
    </source>
</evidence>
<evidence type="ECO:0000313" key="6">
    <source>
        <dbReference type="EMBL" id="MBE2999406.1"/>
    </source>
</evidence>
<dbReference type="InterPro" id="IPR036271">
    <property type="entry name" value="Tet_transcr_reg_TetR-rel_C_sf"/>
</dbReference>
<protein>
    <submittedName>
        <fullName evidence="6">TetR/AcrR family transcriptional regulator</fullName>
    </submittedName>
</protein>
<gene>
    <name evidence="6" type="ORF">IDM40_11925</name>
</gene>
<dbReference type="PANTHER" id="PTHR30055:SF158">
    <property type="entry name" value="POSSIBLE TRANSCRIPTIONAL REGULATORY PROTEIN (PROBABLY TETR-FAMILY)"/>
    <property type="match status" value="1"/>
</dbReference>